<proteinExistence type="predicted"/>
<dbReference type="PROSITE" id="PS50234">
    <property type="entry name" value="VWFA"/>
    <property type="match status" value="1"/>
</dbReference>
<dbReference type="Gene3D" id="3.40.50.410">
    <property type="entry name" value="von Willebrand factor, type A domain"/>
    <property type="match status" value="1"/>
</dbReference>
<feature type="domain" description="VWFA" evidence="1">
    <location>
        <begin position="1"/>
        <end position="191"/>
    </location>
</feature>
<evidence type="ECO:0000259" key="1">
    <source>
        <dbReference type="PROSITE" id="PS50234"/>
    </source>
</evidence>
<name>A0A6I6IST6_9RHOB</name>
<gene>
    <name evidence="2" type="ORF">EI983_04920</name>
</gene>
<organism evidence="2 3">
    <name type="scientific">Roseovarius faecimaris</name>
    <dbReference type="NCBI Taxonomy" id="2494550"/>
    <lineage>
        <taxon>Bacteria</taxon>
        <taxon>Pseudomonadati</taxon>
        <taxon>Pseudomonadota</taxon>
        <taxon>Alphaproteobacteria</taxon>
        <taxon>Rhodobacterales</taxon>
        <taxon>Roseobacteraceae</taxon>
        <taxon>Roseovarius</taxon>
    </lineage>
</organism>
<dbReference type="Pfam" id="PF13519">
    <property type="entry name" value="VWA_2"/>
    <property type="match status" value="1"/>
</dbReference>
<keyword evidence="3" id="KW-1185">Reference proteome</keyword>
<accession>A0A6I6IST6</accession>
<dbReference type="InterPro" id="IPR002035">
    <property type="entry name" value="VWF_A"/>
</dbReference>
<dbReference type="SUPFAM" id="SSF53300">
    <property type="entry name" value="vWA-like"/>
    <property type="match status" value="1"/>
</dbReference>
<dbReference type="OrthoDB" id="9783818at2"/>
<sequence>MLVMDGSASMDEKGFDLTAPTRIDDARAAMALAMPQIAPIRRVGLLVYGPGGDEGCTGISLRFAPVRDAAGPVAEEIGGLIPGGMTPLAASVEAAADVLGSRGIIVLVTDGNETCGGRPCALGRRLAEETRLTVHVIGFRVAFDPFAWNSPEAGVFTGADSVAKCLSDATGGMYVNTETVEELAEALRVTLGCDLIGMRPSLRRSG</sequence>
<dbReference type="EMBL" id="CP034348">
    <property type="protein sequence ID" value="QGY00301.1"/>
    <property type="molecule type" value="Genomic_DNA"/>
</dbReference>
<dbReference type="Proteomes" id="UP000428330">
    <property type="component" value="Chromosome"/>
</dbReference>
<protein>
    <submittedName>
        <fullName evidence="2">VWA domain-containing protein</fullName>
    </submittedName>
</protein>
<reference evidence="3" key="1">
    <citation type="submission" date="2018-12" db="EMBL/GenBank/DDBJ databases">
        <title>Complete genome sequence of Roseovarius sp. MME-070.</title>
        <authorList>
            <person name="Nam Y.-D."/>
            <person name="Kang J."/>
            <person name="Chung W.-H."/>
            <person name="Park Y.S."/>
        </authorList>
    </citation>
    <scope>NUCLEOTIDE SEQUENCE [LARGE SCALE GENOMIC DNA]</scope>
    <source>
        <strain evidence="3">MME-070</strain>
    </source>
</reference>
<evidence type="ECO:0000313" key="2">
    <source>
        <dbReference type="EMBL" id="QGY00301.1"/>
    </source>
</evidence>
<dbReference type="KEGG" id="rom:EI983_04920"/>
<evidence type="ECO:0000313" key="3">
    <source>
        <dbReference type="Proteomes" id="UP000428330"/>
    </source>
</evidence>
<dbReference type="AlphaFoldDB" id="A0A6I6IST6"/>
<dbReference type="InterPro" id="IPR036465">
    <property type="entry name" value="vWFA_dom_sf"/>
</dbReference>